<evidence type="ECO:0000313" key="3">
    <source>
        <dbReference type="Proteomes" id="UP001595906"/>
    </source>
</evidence>
<comment type="caution">
    <text evidence="2">The sequence shown here is derived from an EMBL/GenBank/DDBJ whole genome shotgun (WGS) entry which is preliminary data.</text>
</comment>
<protein>
    <submittedName>
        <fullName evidence="2">Uncharacterized protein</fullName>
    </submittedName>
</protein>
<feature type="transmembrane region" description="Helical" evidence="1">
    <location>
        <begin position="53"/>
        <end position="74"/>
    </location>
</feature>
<evidence type="ECO:0000313" key="2">
    <source>
        <dbReference type="EMBL" id="MFC4231748.1"/>
    </source>
</evidence>
<keyword evidence="3" id="KW-1185">Reference proteome</keyword>
<evidence type="ECO:0000256" key="1">
    <source>
        <dbReference type="SAM" id="Phobius"/>
    </source>
</evidence>
<keyword evidence="1" id="KW-0472">Membrane</keyword>
<sequence>MNNLLSNKATQMPVEIKNHYIATSVFERGVMENEFRQNSAGKIAKKAFDITRALLIIGIGAVVLLGDKMNIAIMVGLDPILKYIFGSICLLYGGFRLYRGIKGDSYL</sequence>
<dbReference type="Proteomes" id="UP001595906">
    <property type="component" value="Unassembled WGS sequence"/>
</dbReference>
<keyword evidence="1" id="KW-1133">Transmembrane helix</keyword>
<name>A0ABV8PUG7_9BACT</name>
<reference evidence="3" key="1">
    <citation type="journal article" date="2019" name="Int. J. Syst. Evol. Microbiol.">
        <title>The Global Catalogue of Microorganisms (GCM) 10K type strain sequencing project: providing services to taxonomists for standard genome sequencing and annotation.</title>
        <authorList>
            <consortium name="The Broad Institute Genomics Platform"/>
            <consortium name="The Broad Institute Genome Sequencing Center for Infectious Disease"/>
            <person name="Wu L."/>
            <person name="Ma J."/>
        </authorList>
    </citation>
    <scope>NUCLEOTIDE SEQUENCE [LARGE SCALE GENOMIC DNA]</scope>
    <source>
        <strain evidence="3">CECT 8010</strain>
    </source>
</reference>
<accession>A0ABV8PUG7</accession>
<organism evidence="2 3">
    <name type="scientific">Parasediminibacterium paludis</name>
    <dbReference type="NCBI Taxonomy" id="908966"/>
    <lineage>
        <taxon>Bacteria</taxon>
        <taxon>Pseudomonadati</taxon>
        <taxon>Bacteroidota</taxon>
        <taxon>Chitinophagia</taxon>
        <taxon>Chitinophagales</taxon>
        <taxon>Chitinophagaceae</taxon>
        <taxon>Parasediminibacterium</taxon>
    </lineage>
</organism>
<proteinExistence type="predicted"/>
<dbReference type="RefSeq" id="WP_379013338.1">
    <property type="nucleotide sequence ID" value="NZ_JBHSDC010000012.1"/>
</dbReference>
<dbReference type="EMBL" id="JBHSDC010000012">
    <property type="protein sequence ID" value="MFC4231748.1"/>
    <property type="molecule type" value="Genomic_DNA"/>
</dbReference>
<feature type="transmembrane region" description="Helical" evidence="1">
    <location>
        <begin position="80"/>
        <end position="98"/>
    </location>
</feature>
<keyword evidence="1" id="KW-0812">Transmembrane</keyword>
<gene>
    <name evidence="2" type="ORF">ACFOW1_07590</name>
</gene>